<evidence type="ECO:0000256" key="1">
    <source>
        <dbReference type="SAM" id="Phobius"/>
    </source>
</evidence>
<dbReference type="Proteomes" id="UP001589587">
    <property type="component" value="Unassembled WGS sequence"/>
</dbReference>
<protein>
    <recommendedName>
        <fullName evidence="4">DUF3592 domain-containing protein</fullName>
    </recommendedName>
</protein>
<keyword evidence="3" id="KW-1185">Reference proteome</keyword>
<feature type="transmembrane region" description="Helical" evidence="1">
    <location>
        <begin position="7"/>
        <end position="32"/>
    </location>
</feature>
<feature type="transmembrane region" description="Helical" evidence="1">
    <location>
        <begin position="112"/>
        <end position="132"/>
    </location>
</feature>
<accession>A0ABV5X8D4</accession>
<evidence type="ECO:0000313" key="2">
    <source>
        <dbReference type="EMBL" id="MFB9778694.1"/>
    </source>
</evidence>
<comment type="caution">
    <text evidence="2">The sequence shown here is derived from an EMBL/GenBank/DDBJ whole genome shotgun (WGS) entry which is preliminary data.</text>
</comment>
<sequence length="154" mass="16165">MGERRGMWIVAALSILALAALICAVVTFSIAVQSISGGMGPAVEARVLDVEDGAALGRCVHPRTYTVGWAQDEVDHIESFVECSSAHEYAVGQTVRLWRGSSGHLVGSSPTLIVALSSSLSLATGALAVFSGRKAVRAWPARRKGRSDVGTLNM</sequence>
<keyword evidence="1" id="KW-0812">Transmembrane</keyword>
<keyword evidence="1" id="KW-1133">Transmembrane helix</keyword>
<dbReference type="RefSeq" id="WP_296553746.1">
    <property type="nucleotide sequence ID" value="NZ_JBHMAS010000003.1"/>
</dbReference>
<dbReference type="EMBL" id="JBHMAS010000003">
    <property type="protein sequence ID" value="MFB9778694.1"/>
    <property type="molecule type" value="Genomic_DNA"/>
</dbReference>
<reference evidence="2 3" key="1">
    <citation type="submission" date="2024-09" db="EMBL/GenBank/DDBJ databases">
        <authorList>
            <person name="Sun Q."/>
            <person name="Mori K."/>
        </authorList>
    </citation>
    <scope>NUCLEOTIDE SEQUENCE [LARGE SCALE GENOMIC DNA]</scope>
    <source>
        <strain evidence="2 3">JCM 11411</strain>
    </source>
</reference>
<name>A0ABV5X8D4_9NOCA</name>
<organism evidence="2 3">
    <name type="scientific">Rhodococcus baikonurensis</name>
    <dbReference type="NCBI Taxonomy" id="172041"/>
    <lineage>
        <taxon>Bacteria</taxon>
        <taxon>Bacillati</taxon>
        <taxon>Actinomycetota</taxon>
        <taxon>Actinomycetes</taxon>
        <taxon>Mycobacteriales</taxon>
        <taxon>Nocardiaceae</taxon>
        <taxon>Rhodococcus</taxon>
        <taxon>Rhodococcus erythropolis group</taxon>
    </lineage>
</organism>
<proteinExistence type="predicted"/>
<gene>
    <name evidence="2" type="ORF">ACFFQ6_03325</name>
</gene>
<evidence type="ECO:0000313" key="3">
    <source>
        <dbReference type="Proteomes" id="UP001589587"/>
    </source>
</evidence>
<evidence type="ECO:0008006" key="4">
    <source>
        <dbReference type="Google" id="ProtNLM"/>
    </source>
</evidence>
<keyword evidence="1" id="KW-0472">Membrane</keyword>